<proteinExistence type="predicted"/>
<keyword evidence="2 5" id="KW-0812">Transmembrane</keyword>
<dbReference type="AlphaFoldDB" id="A0A1N6E3E6"/>
<dbReference type="EMBL" id="FSRA01000001">
    <property type="protein sequence ID" value="SIN77550.1"/>
    <property type="molecule type" value="Genomic_DNA"/>
</dbReference>
<protein>
    <submittedName>
        <fullName evidence="7">Methylamine utilisation protein MauE</fullName>
    </submittedName>
</protein>
<keyword evidence="8" id="KW-1185">Reference proteome</keyword>
<evidence type="ECO:0000256" key="5">
    <source>
        <dbReference type="SAM" id="Phobius"/>
    </source>
</evidence>
<organism evidence="7 8">
    <name type="scientific">Chitinophaga niabensis</name>
    <dbReference type="NCBI Taxonomy" id="536979"/>
    <lineage>
        <taxon>Bacteria</taxon>
        <taxon>Pseudomonadati</taxon>
        <taxon>Bacteroidota</taxon>
        <taxon>Chitinophagia</taxon>
        <taxon>Chitinophagales</taxon>
        <taxon>Chitinophagaceae</taxon>
        <taxon>Chitinophaga</taxon>
    </lineage>
</organism>
<feature type="transmembrane region" description="Helical" evidence="5">
    <location>
        <begin position="48"/>
        <end position="67"/>
    </location>
</feature>
<accession>A0A1N6E3E6</accession>
<dbReference type="GO" id="GO:0030416">
    <property type="term" value="P:methylamine metabolic process"/>
    <property type="evidence" value="ECO:0007669"/>
    <property type="project" value="InterPro"/>
</dbReference>
<gene>
    <name evidence="7" type="ORF">SAMN04488055_1274</name>
</gene>
<dbReference type="STRING" id="536979.SAMN04488055_1274"/>
<dbReference type="InterPro" id="IPR009908">
    <property type="entry name" value="Methylamine_util_MauE"/>
</dbReference>
<feature type="transmembrane region" description="Helical" evidence="5">
    <location>
        <begin position="74"/>
        <end position="96"/>
    </location>
</feature>
<keyword evidence="3 5" id="KW-1133">Transmembrane helix</keyword>
<feature type="transmembrane region" description="Helical" evidence="5">
    <location>
        <begin position="7"/>
        <end position="28"/>
    </location>
</feature>
<dbReference type="Proteomes" id="UP000185003">
    <property type="component" value="Unassembled WGS sequence"/>
</dbReference>
<dbReference type="GO" id="GO:0016020">
    <property type="term" value="C:membrane"/>
    <property type="evidence" value="ECO:0007669"/>
    <property type="project" value="UniProtKB-SubCell"/>
</dbReference>
<evidence type="ECO:0000313" key="8">
    <source>
        <dbReference type="Proteomes" id="UP000185003"/>
    </source>
</evidence>
<dbReference type="Pfam" id="PF07291">
    <property type="entry name" value="MauE"/>
    <property type="match status" value="1"/>
</dbReference>
<keyword evidence="4 5" id="KW-0472">Membrane</keyword>
<dbReference type="RefSeq" id="WP_159442225.1">
    <property type="nucleotide sequence ID" value="NZ_FSRA01000001.1"/>
</dbReference>
<feature type="transmembrane region" description="Helical" evidence="5">
    <location>
        <begin position="116"/>
        <end position="133"/>
    </location>
</feature>
<dbReference type="UniPathway" id="UPA00895"/>
<feature type="domain" description="Methylamine utilisation protein MauE" evidence="6">
    <location>
        <begin position="6"/>
        <end position="131"/>
    </location>
</feature>
<dbReference type="OrthoDB" id="680026at2"/>
<reference evidence="7 8" key="1">
    <citation type="submission" date="2016-11" db="EMBL/GenBank/DDBJ databases">
        <authorList>
            <person name="Jaros S."/>
            <person name="Januszkiewicz K."/>
            <person name="Wedrychowicz H."/>
        </authorList>
    </citation>
    <scope>NUCLEOTIDE SEQUENCE [LARGE SCALE GENOMIC DNA]</scope>
    <source>
        <strain evidence="7 8">DSM 24787</strain>
    </source>
</reference>
<evidence type="ECO:0000259" key="6">
    <source>
        <dbReference type="Pfam" id="PF07291"/>
    </source>
</evidence>
<evidence type="ECO:0000256" key="3">
    <source>
        <dbReference type="ARBA" id="ARBA00022989"/>
    </source>
</evidence>
<name>A0A1N6E3E6_9BACT</name>
<evidence type="ECO:0000313" key="7">
    <source>
        <dbReference type="EMBL" id="SIN77550.1"/>
    </source>
</evidence>
<evidence type="ECO:0000256" key="2">
    <source>
        <dbReference type="ARBA" id="ARBA00022692"/>
    </source>
</evidence>
<evidence type="ECO:0000256" key="4">
    <source>
        <dbReference type="ARBA" id="ARBA00023136"/>
    </source>
</evidence>
<sequence length="148" mass="16646">MKVQRIIFETIVVLFICLWGYAAFSKIFEYEIFKGQLAKSPLLESTAGFVAIFLPAIEIVLALMLIFDRTKCAGILASLALMTIFTVYLIGILTFSKDVPCSCGGILQNMTWTQHIYFNIGFVLLAIVALIIVKKTIWGQNFRRLVRG</sequence>
<evidence type="ECO:0000256" key="1">
    <source>
        <dbReference type="ARBA" id="ARBA00004141"/>
    </source>
</evidence>
<comment type="subcellular location">
    <subcellularLocation>
        <location evidence="1">Membrane</location>
        <topology evidence="1">Multi-pass membrane protein</topology>
    </subcellularLocation>
</comment>